<dbReference type="CDD" id="cd06127">
    <property type="entry name" value="DEDDh"/>
    <property type="match status" value="1"/>
</dbReference>
<organism evidence="5 6">
    <name type="scientific">Aurantimicrobium photophilum</name>
    <dbReference type="NCBI Taxonomy" id="1987356"/>
    <lineage>
        <taxon>Bacteria</taxon>
        <taxon>Bacillati</taxon>
        <taxon>Actinomycetota</taxon>
        <taxon>Actinomycetes</taxon>
        <taxon>Micrococcales</taxon>
        <taxon>Microbacteriaceae</taxon>
        <taxon>Aurantimicrobium</taxon>
    </lineage>
</organism>
<dbReference type="PANTHER" id="PTHR30231:SF4">
    <property type="entry name" value="PROTEIN NEN2"/>
    <property type="match status" value="1"/>
</dbReference>
<dbReference type="NCBIfam" id="TIGR00573">
    <property type="entry name" value="dnaq"/>
    <property type="match status" value="1"/>
</dbReference>
<sequence length="411" mass="44817">MSSNGFAVIDFETTGFSPNKGDKVVEIGLVLLDQHGDPESTFSTLINPGRDVGATKIHGITATDVIDAPSFEDVAPGLLQMINGRVIVAHNASFDTNFLVAEFNSVGILIDKGSLPVICTMKMATEMLPGVGRSLAACCEAYDIDIENAHCALDDAIATAKLLRSYFEQEPNFFLWDRVIEQSSLFVWPSVPAQVAPTKQRGEILTVEEPVLTKYITKLPDAAETAEDRGLLRLFDDIFSDGLMTPEEASLVDAYVEEVGMDAKKLAALKDQYFLDLVNVAWADGVLNAAEIAGIHYVGKLMGKSLAEIKSKIEYLKDEISEEAPNFARFTIHLEEGDHIVLTGEMPLSRSHYEQIASENGLICWPSVTKKVKVVVAQDPNTLSGKAKRARLIGIPVVSLEDFLVAIQESK</sequence>
<evidence type="ECO:0000256" key="1">
    <source>
        <dbReference type="ARBA" id="ARBA00022722"/>
    </source>
</evidence>
<dbReference type="SUPFAM" id="SSF52113">
    <property type="entry name" value="BRCT domain"/>
    <property type="match status" value="1"/>
</dbReference>
<evidence type="ECO:0000259" key="4">
    <source>
        <dbReference type="SMART" id="SM00479"/>
    </source>
</evidence>
<dbReference type="GO" id="GO:0003677">
    <property type="term" value="F:DNA binding"/>
    <property type="evidence" value="ECO:0007669"/>
    <property type="project" value="InterPro"/>
</dbReference>
<evidence type="ECO:0000313" key="5">
    <source>
        <dbReference type="EMBL" id="AWR21683.1"/>
    </source>
</evidence>
<dbReference type="PANTHER" id="PTHR30231">
    <property type="entry name" value="DNA POLYMERASE III SUBUNIT EPSILON"/>
    <property type="match status" value="1"/>
</dbReference>
<dbReference type="InterPro" id="IPR013520">
    <property type="entry name" value="Ribonucl_H"/>
</dbReference>
<dbReference type="GO" id="GO:0006260">
    <property type="term" value="P:DNA replication"/>
    <property type="evidence" value="ECO:0007669"/>
    <property type="project" value="InterPro"/>
</dbReference>
<keyword evidence="2" id="KW-0378">Hydrolase</keyword>
<dbReference type="Pfam" id="PF00929">
    <property type="entry name" value="RNase_T"/>
    <property type="match status" value="1"/>
</dbReference>
<dbReference type="OrthoDB" id="190275at2"/>
<keyword evidence="5" id="KW-0548">Nucleotidyltransferase</keyword>
<keyword evidence="5" id="KW-0808">Transferase</keyword>
<proteinExistence type="predicted"/>
<dbReference type="GO" id="GO:0003887">
    <property type="term" value="F:DNA-directed DNA polymerase activity"/>
    <property type="evidence" value="ECO:0007669"/>
    <property type="project" value="UniProtKB-EC"/>
</dbReference>
<dbReference type="AlphaFoldDB" id="A0A2Z3S380"/>
<dbReference type="InterPro" id="IPR036397">
    <property type="entry name" value="RNaseH_sf"/>
</dbReference>
<dbReference type="Gene3D" id="3.40.50.10190">
    <property type="entry name" value="BRCT domain"/>
    <property type="match status" value="1"/>
</dbReference>
<dbReference type="SUPFAM" id="SSF53098">
    <property type="entry name" value="Ribonuclease H-like"/>
    <property type="match status" value="1"/>
</dbReference>
<reference evidence="5 6" key="1">
    <citation type="submission" date="2017-10" db="EMBL/GenBank/DDBJ databases">
        <title>Genome of an Actinobacterium that displays light-enhanced growth.</title>
        <authorList>
            <person name="Maresca J.A."/>
            <person name="Hempel P."/>
            <person name="Shevchenko O."/>
            <person name="Miller K.J."/>
            <person name="Hahn M.W."/>
        </authorList>
    </citation>
    <scope>NUCLEOTIDE SEQUENCE [LARGE SCALE GENOMIC DNA]</scope>
    <source>
        <strain evidence="5 6">MWH-Mo1</strain>
    </source>
</reference>
<dbReference type="SMART" id="SM00479">
    <property type="entry name" value="EXOIII"/>
    <property type="match status" value="1"/>
</dbReference>
<dbReference type="RefSeq" id="WP_110233756.1">
    <property type="nucleotide sequence ID" value="NZ_CP023994.1"/>
</dbReference>
<keyword evidence="6" id="KW-1185">Reference proteome</keyword>
<gene>
    <name evidence="5" type="ORF">AURMO_01089</name>
</gene>
<dbReference type="EMBL" id="CP023994">
    <property type="protein sequence ID" value="AWR21683.1"/>
    <property type="molecule type" value="Genomic_DNA"/>
</dbReference>
<name>A0A2Z3S380_9MICO</name>
<keyword evidence="1" id="KW-0540">Nuclease</keyword>
<feature type="domain" description="Exonuclease" evidence="4">
    <location>
        <begin position="5"/>
        <end position="172"/>
    </location>
</feature>
<dbReference type="EC" id="2.7.7.7" evidence="5"/>
<dbReference type="FunFam" id="3.30.420.10:FF:000045">
    <property type="entry name" value="3'-5' exonuclease DinG"/>
    <property type="match status" value="1"/>
</dbReference>
<dbReference type="Proteomes" id="UP000246894">
    <property type="component" value="Chromosome"/>
</dbReference>
<dbReference type="GO" id="GO:0008408">
    <property type="term" value="F:3'-5' exonuclease activity"/>
    <property type="evidence" value="ECO:0007669"/>
    <property type="project" value="TreeGrafter"/>
</dbReference>
<keyword evidence="3" id="KW-0269">Exonuclease</keyword>
<accession>A0A2Z3S380</accession>
<evidence type="ECO:0000313" key="6">
    <source>
        <dbReference type="Proteomes" id="UP000246894"/>
    </source>
</evidence>
<dbReference type="Gene3D" id="3.30.420.10">
    <property type="entry name" value="Ribonuclease H-like superfamily/Ribonuclease H"/>
    <property type="match status" value="1"/>
</dbReference>
<dbReference type="InterPro" id="IPR036420">
    <property type="entry name" value="BRCT_dom_sf"/>
</dbReference>
<protein>
    <submittedName>
        <fullName evidence="5">DNA polymerase III subunit epsilon</fullName>
        <ecNumber evidence="5">2.7.7.7</ecNumber>
    </submittedName>
</protein>
<evidence type="ECO:0000256" key="2">
    <source>
        <dbReference type="ARBA" id="ARBA00022801"/>
    </source>
</evidence>
<dbReference type="KEGG" id="aum:AURMO_01089"/>
<evidence type="ECO:0000256" key="3">
    <source>
        <dbReference type="ARBA" id="ARBA00022839"/>
    </source>
</evidence>
<dbReference type="InterPro" id="IPR012337">
    <property type="entry name" value="RNaseH-like_sf"/>
</dbReference>
<dbReference type="InterPro" id="IPR006054">
    <property type="entry name" value="DnaQ"/>
</dbReference>